<proteinExistence type="inferred from homology"/>
<evidence type="ECO:0000256" key="5">
    <source>
        <dbReference type="ARBA" id="ARBA00023136"/>
    </source>
</evidence>
<sequence>MMKDNRPVAPATPPRVWPLEALIGTFATLGTFALVVWILYNGRDVLMPLAFAIVVAFVLWTAVDWMGRLPLIGATPIWLRHFVVLGIAVFALMAMFLQLRTNIEVLARAVPAYQLNIIDMVERLDLRFGLDELWSGGLSRVLSEQVDLQGFIRGTLFTLTNIGGLVALIFLYTAFLLVEYTGIVAKMRIAFDDEEGVERLLSLGHQVNERIGGYLAIKTLINILLGSASYVALLWLGVDLAGFWAIVIGLLNYVPYLGSAAGVALPSLMALAQTGNLGQTALVVVVLSALQFIIGAVIEPRVIGQRMNLSPLVVLLSLACWFAVWGLPGAALAIPLTVIIVSLLGAFSFTRPFAVMLSNNGRV</sequence>
<dbReference type="GO" id="GO:0016020">
    <property type="term" value="C:membrane"/>
    <property type="evidence" value="ECO:0007669"/>
    <property type="project" value="UniProtKB-SubCell"/>
</dbReference>
<dbReference type="PANTHER" id="PTHR21716:SF64">
    <property type="entry name" value="AI-2 TRANSPORT PROTEIN TQSA"/>
    <property type="match status" value="1"/>
</dbReference>
<keyword evidence="4 6" id="KW-1133">Transmembrane helix</keyword>
<dbReference type="OrthoDB" id="9799225at2"/>
<gene>
    <name evidence="7" type="ORF">E7811_13055</name>
</gene>
<name>A0A4S3MPH4_9RHOB</name>
<feature type="transmembrane region" description="Helical" evidence="6">
    <location>
        <begin position="21"/>
        <end position="40"/>
    </location>
</feature>
<evidence type="ECO:0000313" key="7">
    <source>
        <dbReference type="EMBL" id="THD83059.1"/>
    </source>
</evidence>
<feature type="transmembrane region" description="Helical" evidence="6">
    <location>
        <begin position="77"/>
        <end position="97"/>
    </location>
</feature>
<organism evidence="7 8">
    <name type="scientific">Aliigemmobacter aestuarii</name>
    <dbReference type="NCBI Taxonomy" id="1445661"/>
    <lineage>
        <taxon>Bacteria</taxon>
        <taxon>Pseudomonadati</taxon>
        <taxon>Pseudomonadota</taxon>
        <taxon>Alphaproteobacteria</taxon>
        <taxon>Rhodobacterales</taxon>
        <taxon>Paracoccaceae</taxon>
        <taxon>Aliigemmobacter</taxon>
    </lineage>
</organism>
<dbReference type="Pfam" id="PF01594">
    <property type="entry name" value="AI-2E_transport"/>
    <property type="match status" value="1"/>
</dbReference>
<keyword evidence="3 6" id="KW-0812">Transmembrane</keyword>
<evidence type="ECO:0000256" key="3">
    <source>
        <dbReference type="ARBA" id="ARBA00022692"/>
    </source>
</evidence>
<feature type="transmembrane region" description="Helical" evidence="6">
    <location>
        <begin position="230"/>
        <end position="257"/>
    </location>
</feature>
<evidence type="ECO:0000256" key="6">
    <source>
        <dbReference type="SAM" id="Phobius"/>
    </source>
</evidence>
<dbReference type="AlphaFoldDB" id="A0A4S3MPH4"/>
<feature type="transmembrane region" description="Helical" evidence="6">
    <location>
        <begin position="333"/>
        <end position="354"/>
    </location>
</feature>
<dbReference type="Proteomes" id="UP000309450">
    <property type="component" value="Unassembled WGS sequence"/>
</dbReference>
<protein>
    <submittedName>
        <fullName evidence="7">AI-2E family transporter</fullName>
    </submittedName>
</protein>
<feature type="transmembrane region" description="Helical" evidence="6">
    <location>
        <begin position="46"/>
        <end position="65"/>
    </location>
</feature>
<dbReference type="GO" id="GO:0055085">
    <property type="term" value="P:transmembrane transport"/>
    <property type="evidence" value="ECO:0007669"/>
    <property type="project" value="TreeGrafter"/>
</dbReference>
<feature type="transmembrane region" description="Helical" evidence="6">
    <location>
        <begin position="309"/>
        <end position="327"/>
    </location>
</feature>
<accession>A0A4S3MPH4</accession>
<reference evidence="7 8" key="1">
    <citation type="submission" date="2019-04" db="EMBL/GenBank/DDBJ databases">
        <title>Draft genome sequence of Gemmobacter aestuarii sp. nov.</title>
        <authorList>
            <person name="Hameed A."/>
            <person name="Lin S.-Y."/>
            <person name="Shahina M."/>
            <person name="Lai W.-A."/>
            <person name="Young C.-C."/>
        </authorList>
    </citation>
    <scope>NUCLEOTIDE SEQUENCE [LARGE SCALE GENOMIC DNA]</scope>
    <source>
        <strain evidence="7 8">CC-PW-75</strain>
    </source>
</reference>
<dbReference type="InterPro" id="IPR002549">
    <property type="entry name" value="AI-2E-like"/>
</dbReference>
<feature type="transmembrane region" description="Helical" evidence="6">
    <location>
        <begin position="277"/>
        <end position="297"/>
    </location>
</feature>
<evidence type="ECO:0000256" key="2">
    <source>
        <dbReference type="ARBA" id="ARBA00009773"/>
    </source>
</evidence>
<evidence type="ECO:0000313" key="8">
    <source>
        <dbReference type="Proteomes" id="UP000309450"/>
    </source>
</evidence>
<evidence type="ECO:0000256" key="4">
    <source>
        <dbReference type="ARBA" id="ARBA00022989"/>
    </source>
</evidence>
<dbReference type="RefSeq" id="WP_136395087.1">
    <property type="nucleotide sequence ID" value="NZ_SSND01000003.1"/>
</dbReference>
<dbReference type="PANTHER" id="PTHR21716">
    <property type="entry name" value="TRANSMEMBRANE PROTEIN"/>
    <property type="match status" value="1"/>
</dbReference>
<comment type="caution">
    <text evidence="7">The sequence shown here is derived from an EMBL/GenBank/DDBJ whole genome shotgun (WGS) entry which is preliminary data.</text>
</comment>
<dbReference type="EMBL" id="SSND01000003">
    <property type="protein sequence ID" value="THD83059.1"/>
    <property type="molecule type" value="Genomic_DNA"/>
</dbReference>
<keyword evidence="5 6" id="KW-0472">Membrane</keyword>
<keyword evidence="8" id="KW-1185">Reference proteome</keyword>
<evidence type="ECO:0000256" key="1">
    <source>
        <dbReference type="ARBA" id="ARBA00004141"/>
    </source>
</evidence>
<comment type="subcellular location">
    <subcellularLocation>
        <location evidence="1">Membrane</location>
        <topology evidence="1">Multi-pass membrane protein</topology>
    </subcellularLocation>
</comment>
<comment type="similarity">
    <text evidence="2">Belongs to the autoinducer-2 exporter (AI-2E) (TC 2.A.86) family.</text>
</comment>
<feature type="transmembrane region" description="Helical" evidence="6">
    <location>
        <begin position="156"/>
        <end position="178"/>
    </location>
</feature>